<feature type="chain" id="PRO_5012624720" evidence="1">
    <location>
        <begin position="30"/>
        <end position="158"/>
    </location>
</feature>
<keyword evidence="4" id="KW-1185">Reference proteome</keyword>
<keyword evidence="1" id="KW-0732">Signal</keyword>
<dbReference type="EMBL" id="FZOC01000006">
    <property type="protein sequence ID" value="SNS09641.1"/>
    <property type="molecule type" value="Genomic_DNA"/>
</dbReference>
<dbReference type="CDD" id="cd00051">
    <property type="entry name" value="EFh"/>
    <property type="match status" value="1"/>
</dbReference>
<dbReference type="InterPro" id="IPR002048">
    <property type="entry name" value="EF_hand_dom"/>
</dbReference>
<dbReference type="PROSITE" id="PS50222">
    <property type="entry name" value="EF_HAND_2"/>
    <property type="match status" value="2"/>
</dbReference>
<sequence>MPRTASAASTSVHGLTLLAALLFGATALAQTAATTGPAAVLPAFHEVDADKSGRVSVEEIMAYARKKKEEAQPFAIKDVDRDGDGMVTQEELTRAGIHGLEGFGTIKASDLDRNGDGYVSHKDLEDYLNQKHREAYLQADTDGDGSLRQSEFVLFRFK</sequence>
<dbReference type="SMART" id="SM00054">
    <property type="entry name" value="EFh"/>
    <property type="match status" value="3"/>
</dbReference>
<dbReference type="GO" id="GO:0005509">
    <property type="term" value="F:calcium ion binding"/>
    <property type="evidence" value="ECO:0007669"/>
    <property type="project" value="InterPro"/>
</dbReference>
<protein>
    <submittedName>
        <fullName evidence="3">EF hand</fullName>
    </submittedName>
</protein>
<evidence type="ECO:0000313" key="3">
    <source>
        <dbReference type="EMBL" id="SNS09641.1"/>
    </source>
</evidence>
<feature type="domain" description="EF-hand" evidence="2">
    <location>
        <begin position="43"/>
        <end position="70"/>
    </location>
</feature>
<dbReference type="SUPFAM" id="SSF47473">
    <property type="entry name" value="EF-hand"/>
    <property type="match status" value="1"/>
</dbReference>
<dbReference type="Gene3D" id="1.10.238.10">
    <property type="entry name" value="EF-hand"/>
    <property type="match status" value="2"/>
</dbReference>
<accession>A0A239BQI8</accession>
<dbReference type="Proteomes" id="UP000198324">
    <property type="component" value="Unassembled WGS sequence"/>
</dbReference>
<dbReference type="Pfam" id="PF13499">
    <property type="entry name" value="EF-hand_7"/>
    <property type="match status" value="1"/>
</dbReference>
<feature type="domain" description="EF-hand" evidence="2">
    <location>
        <begin position="110"/>
        <end position="134"/>
    </location>
</feature>
<name>A0A239BQI8_9BACT</name>
<evidence type="ECO:0000313" key="4">
    <source>
        <dbReference type="Proteomes" id="UP000198324"/>
    </source>
</evidence>
<feature type="signal peptide" evidence="1">
    <location>
        <begin position="1"/>
        <end position="29"/>
    </location>
</feature>
<dbReference type="PROSITE" id="PS00018">
    <property type="entry name" value="EF_HAND_1"/>
    <property type="match status" value="3"/>
</dbReference>
<dbReference type="AlphaFoldDB" id="A0A239BQI8"/>
<dbReference type="Pfam" id="PF13202">
    <property type="entry name" value="EF-hand_5"/>
    <property type="match status" value="1"/>
</dbReference>
<proteinExistence type="predicted"/>
<dbReference type="InterPro" id="IPR018247">
    <property type="entry name" value="EF_Hand_1_Ca_BS"/>
</dbReference>
<gene>
    <name evidence="3" type="ORF">SAMN04488503_2710</name>
</gene>
<reference evidence="3 4" key="1">
    <citation type="submission" date="2017-06" db="EMBL/GenBank/DDBJ databases">
        <authorList>
            <person name="Kim H.J."/>
            <person name="Triplett B.A."/>
        </authorList>
    </citation>
    <scope>NUCLEOTIDE SEQUENCE [LARGE SCALE GENOMIC DNA]</scope>
    <source>
        <strain evidence="3 4">DSM 13116</strain>
    </source>
</reference>
<organism evidence="3 4">
    <name type="scientific">Humidesulfovibrio mexicanus</name>
    <dbReference type="NCBI Taxonomy" id="147047"/>
    <lineage>
        <taxon>Bacteria</taxon>
        <taxon>Pseudomonadati</taxon>
        <taxon>Thermodesulfobacteriota</taxon>
        <taxon>Desulfovibrionia</taxon>
        <taxon>Desulfovibrionales</taxon>
        <taxon>Desulfovibrionaceae</taxon>
        <taxon>Humidesulfovibrio</taxon>
    </lineage>
</organism>
<evidence type="ECO:0000256" key="1">
    <source>
        <dbReference type="SAM" id="SignalP"/>
    </source>
</evidence>
<dbReference type="RefSeq" id="WP_089274919.1">
    <property type="nucleotide sequence ID" value="NZ_FZOC01000006.1"/>
</dbReference>
<dbReference type="InterPro" id="IPR011992">
    <property type="entry name" value="EF-hand-dom_pair"/>
</dbReference>
<evidence type="ECO:0000259" key="2">
    <source>
        <dbReference type="PROSITE" id="PS50222"/>
    </source>
</evidence>